<sequence>MDYVNLSGALIRPIVHLTVVAIPASGLSLFAVIFTNSMLGKFQDNPTLGQQHNGSTVSSLVTLAIGASLT</sequence>
<dbReference type="Proteomes" id="UP000320475">
    <property type="component" value="Unassembled WGS sequence"/>
</dbReference>
<feature type="transmembrane region" description="Helical" evidence="1">
    <location>
        <begin position="14"/>
        <end position="34"/>
    </location>
</feature>
<organism evidence="2 5">
    <name type="scientific">Synchytrium endobioticum</name>
    <dbReference type="NCBI Taxonomy" id="286115"/>
    <lineage>
        <taxon>Eukaryota</taxon>
        <taxon>Fungi</taxon>
        <taxon>Fungi incertae sedis</taxon>
        <taxon>Chytridiomycota</taxon>
        <taxon>Chytridiomycota incertae sedis</taxon>
        <taxon>Chytridiomycetes</taxon>
        <taxon>Synchytriales</taxon>
        <taxon>Synchytriaceae</taxon>
        <taxon>Synchytrium</taxon>
    </lineage>
</organism>
<dbReference type="EMBL" id="QEAM01000638">
    <property type="protein sequence ID" value="TPX37791.1"/>
    <property type="molecule type" value="Genomic_DNA"/>
</dbReference>
<dbReference type="Proteomes" id="UP000317494">
    <property type="component" value="Unassembled WGS sequence"/>
</dbReference>
<evidence type="ECO:0000256" key="1">
    <source>
        <dbReference type="SAM" id="Phobius"/>
    </source>
</evidence>
<keyword evidence="4" id="KW-1185">Reference proteome</keyword>
<keyword evidence="1" id="KW-0812">Transmembrane</keyword>
<evidence type="ECO:0000313" key="3">
    <source>
        <dbReference type="EMBL" id="TPX41638.1"/>
    </source>
</evidence>
<dbReference type="EMBL" id="QEAN01000263">
    <property type="protein sequence ID" value="TPX41638.1"/>
    <property type="molecule type" value="Genomic_DNA"/>
</dbReference>
<dbReference type="AlphaFoldDB" id="A0A507CE83"/>
<protein>
    <submittedName>
        <fullName evidence="2">Uncharacterized protein</fullName>
    </submittedName>
</protein>
<reference evidence="4 5" key="1">
    <citation type="journal article" date="2019" name="Sci. Rep.">
        <title>Comparative genomics of chytrid fungi reveal insights into the obligate biotrophic and pathogenic lifestyle of Synchytrium endobioticum.</title>
        <authorList>
            <person name="van de Vossenberg B.T.L.H."/>
            <person name="Warris S."/>
            <person name="Nguyen H.D.T."/>
            <person name="van Gent-Pelzer M.P.E."/>
            <person name="Joly D.L."/>
            <person name="van de Geest H.C."/>
            <person name="Bonants P.J.M."/>
            <person name="Smith D.S."/>
            <person name="Levesque C.A."/>
            <person name="van der Lee T.A.J."/>
        </authorList>
    </citation>
    <scope>NUCLEOTIDE SEQUENCE [LARGE SCALE GENOMIC DNA]</scope>
    <source>
        <strain evidence="2 5">LEV6574</strain>
        <strain evidence="3 4">MB42</strain>
    </source>
</reference>
<evidence type="ECO:0000313" key="2">
    <source>
        <dbReference type="EMBL" id="TPX37791.1"/>
    </source>
</evidence>
<name>A0A507CE83_9FUNG</name>
<keyword evidence="1" id="KW-0472">Membrane</keyword>
<evidence type="ECO:0000313" key="5">
    <source>
        <dbReference type="Proteomes" id="UP000320475"/>
    </source>
</evidence>
<accession>A0A507CE83</accession>
<comment type="caution">
    <text evidence="2">The sequence shown here is derived from an EMBL/GenBank/DDBJ whole genome shotgun (WGS) entry which is preliminary data.</text>
</comment>
<dbReference type="VEuPathDB" id="FungiDB:SeMB42_g05484"/>
<evidence type="ECO:0000313" key="4">
    <source>
        <dbReference type="Proteomes" id="UP000317494"/>
    </source>
</evidence>
<dbReference type="OrthoDB" id="420519at2759"/>
<proteinExistence type="predicted"/>
<keyword evidence="1" id="KW-1133">Transmembrane helix</keyword>
<gene>
    <name evidence="2" type="ORF">SeLEV6574_g07871</name>
    <name evidence="3" type="ORF">SeMB42_g05484</name>
</gene>